<keyword evidence="1" id="KW-1185">Reference proteome</keyword>
<evidence type="ECO:0000313" key="2">
    <source>
        <dbReference type="RefSeq" id="XP_051859382.1"/>
    </source>
</evidence>
<dbReference type="RefSeq" id="XP_051859382.1">
    <property type="nucleotide sequence ID" value="XM_052003422.1"/>
</dbReference>
<gene>
    <name evidence="2 3 4" type="primary">LOC117565117</name>
</gene>
<name>A0A9C6SUQ7_DROAB</name>
<proteinExistence type="predicted"/>
<sequence>MHIWRNGREYVFLIDGVPGLWIRRDAGRCDVQARQRTDRTEYCYRRSMVQEQNGIMEWQFGDQVMQRAHARGGALEGYPGEEKGFMLHKETASGPLKHTQGGVLERWAGGGIW</sequence>
<dbReference type="Proteomes" id="UP000515160">
    <property type="component" value="Chromosome 2L"/>
</dbReference>
<dbReference type="RefSeq" id="XP_051859383.1">
    <property type="nucleotide sequence ID" value="XM_052003423.1"/>
</dbReference>
<organism evidence="1 4">
    <name type="scientific">Drosophila albomicans</name>
    <name type="common">Fruit fly</name>
    <dbReference type="NCBI Taxonomy" id="7291"/>
    <lineage>
        <taxon>Eukaryota</taxon>
        <taxon>Metazoa</taxon>
        <taxon>Ecdysozoa</taxon>
        <taxon>Arthropoda</taxon>
        <taxon>Hexapoda</taxon>
        <taxon>Insecta</taxon>
        <taxon>Pterygota</taxon>
        <taxon>Neoptera</taxon>
        <taxon>Endopterygota</taxon>
        <taxon>Diptera</taxon>
        <taxon>Brachycera</taxon>
        <taxon>Muscomorpha</taxon>
        <taxon>Ephydroidea</taxon>
        <taxon>Drosophilidae</taxon>
        <taxon>Drosophila</taxon>
    </lineage>
</organism>
<evidence type="ECO:0000313" key="4">
    <source>
        <dbReference type="RefSeq" id="XP_051859384.1"/>
    </source>
</evidence>
<accession>A0A9C6SUQ7</accession>
<dbReference type="AlphaFoldDB" id="A0A9C6SUQ7"/>
<protein>
    <submittedName>
        <fullName evidence="2">Uncharacterized protein LOC117565117 isoform X1</fullName>
    </submittedName>
    <submittedName>
        <fullName evidence="3">Uncharacterized protein LOC117565117 isoform X2</fullName>
    </submittedName>
    <submittedName>
        <fullName evidence="4">Uncharacterized protein LOC117565117 isoform X3</fullName>
    </submittedName>
</protein>
<dbReference type="GeneID" id="117565117"/>
<evidence type="ECO:0000313" key="1">
    <source>
        <dbReference type="Proteomes" id="UP000515160"/>
    </source>
</evidence>
<reference evidence="2 3" key="1">
    <citation type="submission" date="2025-04" db="UniProtKB">
        <authorList>
            <consortium name="RefSeq"/>
        </authorList>
    </citation>
    <scope>IDENTIFICATION</scope>
    <source>
        <strain evidence="2 3">15112-1751.03</strain>
        <tissue evidence="2 3">Whole Adult</tissue>
    </source>
</reference>
<evidence type="ECO:0000313" key="3">
    <source>
        <dbReference type="RefSeq" id="XP_051859383.1"/>
    </source>
</evidence>
<dbReference type="RefSeq" id="XP_051859384.1">
    <property type="nucleotide sequence ID" value="XM_052003424.1"/>
</dbReference>